<dbReference type="RefSeq" id="WP_067912698.1">
    <property type="nucleotide sequence ID" value="NZ_BSRZ01000014.1"/>
</dbReference>
<keyword evidence="3" id="KW-1185">Reference proteome</keyword>
<evidence type="ECO:0000313" key="2">
    <source>
        <dbReference type="EMBL" id="GLW66441.1"/>
    </source>
</evidence>
<dbReference type="Pfam" id="PF25991">
    <property type="entry name" value="KhtT_N"/>
    <property type="match status" value="1"/>
</dbReference>
<dbReference type="Proteomes" id="UP001165124">
    <property type="component" value="Unassembled WGS sequence"/>
</dbReference>
<dbReference type="AlphaFoldDB" id="A0A9W6Q0S8"/>
<gene>
    <name evidence="2" type="ORF">Arub01_46850</name>
</gene>
<sequence>MHVTPTTVPGSGTLYHILTRRGKRLALFIDTRGERTLYVYGPASPVDPDQGADPDRPAHSIVLDRDEADQLAQLLHERSVDDRIAALERRLDELTASGGTGRPPP</sequence>
<reference evidence="2" key="1">
    <citation type="submission" date="2023-02" db="EMBL/GenBank/DDBJ databases">
        <title>Actinomadura rubrobrunea NBRC 14622.</title>
        <authorList>
            <person name="Ichikawa N."/>
            <person name="Sato H."/>
            <person name="Tonouchi N."/>
        </authorList>
    </citation>
    <scope>NUCLEOTIDE SEQUENCE</scope>
    <source>
        <strain evidence="2">NBRC 14622</strain>
    </source>
</reference>
<evidence type="ECO:0000259" key="1">
    <source>
        <dbReference type="Pfam" id="PF25991"/>
    </source>
</evidence>
<feature type="domain" description="Potassium/proton antiporter subunit KhtT-like N-terminal" evidence="1">
    <location>
        <begin position="1"/>
        <end position="78"/>
    </location>
</feature>
<evidence type="ECO:0000313" key="3">
    <source>
        <dbReference type="Proteomes" id="UP001165124"/>
    </source>
</evidence>
<dbReference type="InterPro" id="IPR058776">
    <property type="entry name" value="KhtT-like_N"/>
</dbReference>
<accession>A0A9W6Q0S8</accession>
<proteinExistence type="predicted"/>
<protein>
    <recommendedName>
        <fullName evidence="1">Potassium/proton antiporter subunit KhtT-like N-terminal domain-containing protein</fullName>
    </recommendedName>
</protein>
<comment type="caution">
    <text evidence="2">The sequence shown here is derived from an EMBL/GenBank/DDBJ whole genome shotgun (WGS) entry which is preliminary data.</text>
</comment>
<dbReference type="EMBL" id="BSRZ01000014">
    <property type="protein sequence ID" value="GLW66441.1"/>
    <property type="molecule type" value="Genomic_DNA"/>
</dbReference>
<name>A0A9W6Q0S8_9ACTN</name>
<organism evidence="2 3">
    <name type="scientific">Actinomadura rubrobrunea</name>
    <dbReference type="NCBI Taxonomy" id="115335"/>
    <lineage>
        <taxon>Bacteria</taxon>
        <taxon>Bacillati</taxon>
        <taxon>Actinomycetota</taxon>
        <taxon>Actinomycetes</taxon>
        <taxon>Streptosporangiales</taxon>
        <taxon>Thermomonosporaceae</taxon>
        <taxon>Actinomadura</taxon>
    </lineage>
</organism>